<proteinExistence type="predicted"/>
<evidence type="ECO:0000313" key="2">
    <source>
        <dbReference type="Proteomes" id="UP001159427"/>
    </source>
</evidence>
<accession>A0ABN8LR78</accession>
<organism evidence="1 2">
    <name type="scientific">Porites evermanni</name>
    <dbReference type="NCBI Taxonomy" id="104178"/>
    <lineage>
        <taxon>Eukaryota</taxon>
        <taxon>Metazoa</taxon>
        <taxon>Cnidaria</taxon>
        <taxon>Anthozoa</taxon>
        <taxon>Hexacorallia</taxon>
        <taxon>Scleractinia</taxon>
        <taxon>Fungiina</taxon>
        <taxon>Poritidae</taxon>
        <taxon>Porites</taxon>
    </lineage>
</organism>
<evidence type="ECO:0000313" key="1">
    <source>
        <dbReference type="EMBL" id="CAH3018230.1"/>
    </source>
</evidence>
<feature type="non-terminal residue" evidence="1">
    <location>
        <position position="270"/>
    </location>
</feature>
<gene>
    <name evidence="1" type="ORF">PEVE_00041975</name>
</gene>
<dbReference type="Proteomes" id="UP001159427">
    <property type="component" value="Unassembled WGS sequence"/>
</dbReference>
<keyword evidence="2" id="KW-1185">Reference proteome</keyword>
<comment type="caution">
    <text evidence="1">The sequence shown here is derived from an EMBL/GenBank/DDBJ whole genome shotgun (WGS) entry which is preliminary data.</text>
</comment>
<reference evidence="1 2" key="1">
    <citation type="submission" date="2022-05" db="EMBL/GenBank/DDBJ databases">
        <authorList>
            <consortium name="Genoscope - CEA"/>
            <person name="William W."/>
        </authorList>
    </citation>
    <scope>NUCLEOTIDE SEQUENCE [LARGE SCALE GENOMIC DNA]</scope>
</reference>
<sequence>MGINKRGVLRGKCSESECECEEFESVCSIVCEYCGHPPVKHEKHTGLSEEFPDSSYSPSDPVVPTIDSTAAVSNSLTIESVNPQTSSEYPLAAKNVISFLKNVAKEEGDLSSPVLRYHLSITEEEKLKVTCKVCKKISCICRVKYQYIWLSGQRNPFDNAKQHVESKAQKTKMHGSSMVSSKDISSYFQAPLQKEPHLPLWIKKTADTGEQNLRSVRNEYLTSEEIVEKVTEQRAKLDSLESNLFFETSRNLQLKMRLRNLKEKLEEYAK</sequence>
<name>A0ABN8LR78_9CNID</name>
<protein>
    <submittedName>
        <fullName evidence="1">Uncharacterized protein</fullName>
    </submittedName>
</protein>
<dbReference type="EMBL" id="CALNXI010000081">
    <property type="protein sequence ID" value="CAH3018230.1"/>
    <property type="molecule type" value="Genomic_DNA"/>
</dbReference>